<dbReference type="InterPro" id="IPR002885">
    <property type="entry name" value="PPR_rpt"/>
</dbReference>
<accession>A0A6A3AMK6</accession>
<dbReference type="PANTHER" id="PTHR47939:SF13">
    <property type="entry name" value="OS03G0201400 PROTEIN"/>
    <property type="match status" value="1"/>
</dbReference>
<proteinExistence type="inferred from homology"/>
<comment type="similarity">
    <text evidence="1">Belongs to the PPR family. P subfamily.</text>
</comment>
<keyword evidence="2" id="KW-0677">Repeat</keyword>
<gene>
    <name evidence="4" type="ORF">F3Y22_tig00110461pilonHSYRG00050</name>
</gene>
<dbReference type="PANTHER" id="PTHR47939">
    <property type="entry name" value="MEMBRANE-ASSOCIATED SALT-INDUCIBLE PROTEIN-LIKE"/>
    <property type="match status" value="1"/>
</dbReference>
<protein>
    <recommendedName>
        <fullName evidence="6">Pentatricopeptide repeat-containing protein</fullName>
    </recommendedName>
</protein>
<evidence type="ECO:0000256" key="3">
    <source>
        <dbReference type="PROSITE-ProRule" id="PRU00708"/>
    </source>
</evidence>
<dbReference type="AlphaFoldDB" id="A0A6A3AMK6"/>
<dbReference type="EMBL" id="VEPZ02000995">
    <property type="protein sequence ID" value="KAE8704072.1"/>
    <property type="molecule type" value="Genomic_DNA"/>
</dbReference>
<sequence>MRQHGCVPNANTCNKLIIGLCRVGRFVVAQNLIDHKRNQGISPGEDVYNSILSCLCELGMYDDAVMVVDLMINSSQLPYPDSYRQLICRFYDQGDKEKAETTSGNLLRCCYNCDEVAWKILVDGLLEKGLADRCTDIFKYHGKNGLPAPP</sequence>
<keyword evidence="5" id="KW-1185">Reference proteome</keyword>
<dbReference type="Pfam" id="PF12854">
    <property type="entry name" value="PPR_1"/>
    <property type="match status" value="1"/>
</dbReference>
<evidence type="ECO:0000313" key="4">
    <source>
        <dbReference type="EMBL" id="KAE8704072.1"/>
    </source>
</evidence>
<comment type="caution">
    <text evidence="4">The sequence shown here is derived from an EMBL/GenBank/DDBJ whole genome shotgun (WGS) entry which is preliminary data.</text>
</comment>
<dbReference type="PROSITE" id="PS51375">
    <property type="entry name" value="PPR"/>
    <property type="match status" value="2"/>
</dbReference>
<feature type="repeat" description="PPR" evidence="3">
    <location>
        <begin position="9"/>
        <end position="43"/>
    </location>
</feature>
<name>A0A6A3AMK6_HIBSY</name>
<dbReference type="InterPro" id="IPR011990">
    <property type="entry name" value="TPR-like_helical_dom_sf"/>
</dbReference>
<evidence type="ECO:0000313" key="5">
    <source>
        <dbReference type="Proteomes" id="UP000436088"/>
    </source>
</evidence>
<evidence type="ECO:0000256" key="2">
    <source>
        <dbReference type="ARBA" id="ARBA00022737"/>
    </source>
</evidence>
<evidence type="ECO:0000256" key="1">
    <source>
        <dbReference type="ARBA" id="ARBA00007626"/>
    </source>
</evidence>
<evidence type="ECO:0008006" key="6">
    <source>
        <dbReference type="Google" id="ProtNLM"/>
    </source>
</evidence>
<dbReference type="InterPro" id="IPR050667">
    <property type="entry name" value="PPR-containing_protein"/>
</dbReference>
<feature type="repeat" description="PPR" evidence="3">
    <location>
        <begin position="44"/>
        <end position="78"/>
    </location>
</feature>
<dbReference type="NCBIfam" id="TIGR00756">
    <property type="entry name" value="PPR"/>
    <property type="match status" value="1"/>
</dbReference>
<dbReference type="Pfam" id="PF01535">
    <property type="entry name" value="PPR"/>
    <property type="match status" value="1"/>
</dbReference>
<reference evidence="4" key="1">
    <citation type="submission" date="2019-09" db="EMBL/GenBank/DDBJ databases">
        <title>Draft genome information of white flower Hibiscus syriacus.</title>
        <authorList>
            <person name="Kim Y.-M."/>
        </authorList>
    </citation>
    <scope>NUCLEOTIDE SEQUENCE [LARGE SCALE GENOMIC DNA]</scope>
    <source>
        <strain evidence="4">YM2019G1</strain>
    </source>
</reference>
<dbReference type="Gene3D" id="1.25.40.10">
    <property type="entry name" value="Tetratricopeptide repeat domain"/>
    <property type="match status" value="1"/>
</dbReference>
<dbReference type="Proteomes" id="UP000436088">
    <property type="component" value="Unassembled WGS sequence"/>
</dbReference>
<organism evidence="4 5">
    <name type="scientific">Hibiscus syriacus</name>
    <name type="common">Rose of Sharon</name>
    <dbReference type="NCBI Taxonomy" id="106335"/>
    <lineage>
        <taxon>Eukaryota</taxon>
        <taxon>Viridiplantae</taxon>
        <taxon>Streptophyta</taxon>
        <taxon>Embryophyta</taxon>
        <taxon>Tracheophyta</taxon>
        <taxon>Spermatophyta</taxon>
        <taxon>Magnoliopsida</taxon>
        <taxon>eudicotyledons</taxon>
        <taxon>Gunneridae</taxon>
        <taxon>Pentapetalae</taxon>
        <taxon>rosids</taxon>
        <taxon>malvids</taxon>
        <taxon>Malvales</taxon>
        <taxon>Malvaceae</taxon>
        <taxon>Malvoideae</taxon>
        <taxon>Hibiscus</taxon>
    </lineage>
</organism>